<dbReference type="PANTHER" id="PTHR14511">
    <property type="entry name" value="G PROTEIN COUPLED RECEPTOR, CLASS C, GROUP 5"/>
    <property type="match status" value="1"/>
</dbReference>
<feature type="non-terminal residue" evidence="9">
    <location>
        <position position="1"/>
    </location>
</feature>
<dbReference type="InterPro" id="IPR017978">
    <property type="entry name" value="GPCR_3_C"/>
</dbReference>
<evidence type="ECO:0000256" key="6">
    <source>
        <dbReference type="SAM" id="MobiDB-lite"/>
    </source>
</evidence>
<dbReference type="Pfam" id="PF09791">
    <property type="entry name" value="Oxidored-like"/>
    <property type="match status" value="1"/>
</dbReference>
<organism evidence="9 10">
    <name type="scientific">Polyodon spathula</name>
    <name type="common">North American paddlefish</name>
    <name type="synonym">Squalus spathula</name>
    <dbReference type="NCBI Taxonomy" id="7913"/>
    <lineage>
        <taxon>Eukaryota</taxon>
        <taxon>Metazoa</taxon>
        <taxon>Chordata</taxon>
        <taxon>Craniata</taxon>
        <taxon>Vertebrata</taxon>
        <taxon>Euteleostomi</taxon>
        <taxon>Actinopterygii</taxon>
        <taxon>Chondrostei</taxon>
        <taxon>Acipenseriformes</taxon>
        <taxon>Polyodontidae</taxon>
        <taxon>Polyodon</taxon>
    </lineage>
</organism>
<dbReference type="InterPro" id="IPR019180">
    <property type="entry name" value="Oxidoreductase-like_N"/>
</dbReference>
<feature type="non-terminal residue" evidence="9">
    <location>
        <position position="543"/>
    </location>
</feature>
<evidence type="ECO:0000259" key="8">
    <source>
        <dbReference type="PROSITE" id="PS50259"/>
    </source>
</evidence>
<feature type="transmembrane region" description="Helical" evidence="7">
    <location>
        <begin position="26"/>
        <end position="49"/>
    </location>
</feature>
<evidence type="ECO:0000256" key="1">
    <source>
        <dbReference type="ARBA" id="ARBA00004141"/>
    </source>
</evidence>
<feature type="compositionally biased region" description="Polar residues" evidence="6">
    <location>
        <begin position="401"/>
        <end position="421"/>
    </location>
</feature>
<dbReference type="PANTHER" id="PTHR14511:SF15">
    <property type="entry name" value="G-PROTEIN COUPLED RECEPTOR FAMILY C GROUP 5 MEMBER C"/>
    <property type="match status" value="1"/>
</dbReference>
<proteinExistence type="inferred from homology"/>
<accession>A0ABS2XVX0</accession>
<evidence type="ECO:0000256" key="2">
    <source>
        <dbReference type="ARBA" id="ARBA00007242"/>
    </source>
</evidence>
<dbReference type="Pfam" id="PF00003">
    <property type="entry name" value="7tm_3"/>
    <property type="match status" value="1"/>
</dbReference>
<evidence type="ECO:0000313" key="10">
    <source>
        <dbReference type="Proteomes" id="UP001166093"/>
    </source>
</evidence>
<feature type="transmembrane region" description="Helical" evidence="7">
    <location>
        <begin position="140"/>
        <end position="161"/>
    </location>
</feature>
<evidence type="ECO:0000256" key="7">
    <source>
        <dbReference type="SAM" id="Phobius"/>
    </source>
</evidence>
<evidence type="ECO:0000256" key="5">
    <source>
        <dbReference type="ARBA" id="ARBA00023136"/>
    </source>
</evidence>
<dbReference type="Proteomes" id="UP001166093">
    <property type="component" value="Unassembled WGS sequence"/>
</dbReference>
<comment type="similarity">
    <text evidence="2">Belongs to the G-protein coupled receptor 3 family.</text>
</comment>
<keyword evidence="10" id="KW-1185">Reference proteome</keyword>
<feature type="region of interest" description="Disordered" evidence="6">
    <location>
        <begin position="396"/>
        <end position="421"/>
    </location>
</feature>
<dbReference type="EMBL" id="JAAWVQ010079466">
    <property type="protein sequence ID" value="MBN3278380.1"/>
    <property type="molecule type" value="Genomic_DNA"/>
</dbReference>
<feature type="domain" description="G-protein coupled receptors family 3 profile" evidence="8">
    <location>
        <begin position="33"/>
        <end position="234"/>
    </location>
</feature>
<keyword evidence="5 7" id="KW-0472">Membrane</keyword>
<evidence type="ECO:0000313" key="9">
    <source>
        <dbReference type="EMBL" id="MBN3278380.1"/>
    </source>
</evidence>
<keyword evidence="4 7" id="KW-1133">Transmembrane helix</keyword>
<dbReference type="InterPro" id="IPR051753">
    <property type="entry name" value="RA-inducible_GPCR3"/>
</dbReference>
<feature type="transmembrane region" description="Helical" evidence="7">
    <location>
        <begin position="209"/>
        <end position="228"/>
    </location>
</feature>
<feature type="transmembrane region" description="Helical" evidence="7">
    <location>
        <begin position="95"/>
        <end position="120"/>
    </location>
</feature>
<feature type="region of interest" description="Disordered" evidence="6">
    <location>
        <begin position="459"/>
        <end position="480"/>
    </location>
</feature>
<feature type="transmembrane region" description="Helical" evidence="7">
    <location>
        <begin position="61"/>
        <end position="83"/>
    </location>
</feature>
<evidence type="ECO:0000256" key="3">
    <source>
        <dbReference type="ARBA" id="ARBA00022692"/>
    </source>
</evidence>
<gene>
    <name evidence="9" type="primary">Gprc5c_0</name>
    <name evidence="9" type="ORF">GTO93_0018969</name>
</gene>
<feature type="transmembrane region" description="Helical" evidence="7">
    <location>
        <begin position="173"/>
        <end position="197"/>
    </location>
</feature>
<dbReference type="CDD" id="cd15277">
    <property type="entry name" value="7tmC_RAIG3_GPRC5C"/>
    <property type="match status" value="1"/>
</dbReference>
<feature type="region of interest" description="Disordered" evidence="6">
    <location>
        <begin position="333"/>
        <end position="362"/>
    </location>
</feature>
<dbReference type="PROSITE" id="PS50259">
    <property type="entry name" value="G_PROTEIN_RECEP_F3_4"/>
    <property type="match status" value="1"/>
</dbReference>
<comment type="caution">
    <text evidence="9">The sequence shown here is derived from an EMBL/GenBank/DDBJ whole genome shotgun (WGS) entry which is preliminary data.</text>
</comment>
<feature type="compositionally biased region" description="Polar residues" evidence="6">
    <location>
        <begin position="351"/>
        <end position="362"/>
    </location>
</feature>
<evidence type="ECO:0000256" key="4">
    <source>
        <dbReference type="ARBA" id="ARBA00022989"/>
    </source>
</evidence>
<reference evidence="9" key="1">
    <citation type="journal article" date="2021" name="Cell">
        <title>Tracing the genetic footprints of vertebrate landing in non-teleost ray-finned fishes.</title>
        <authorList>
            <person name="Bi X."/>
            <person name="Wang K."/>
            <person name="Yang L."/>
            <person name="Pan H."/>
            <person name="Jiang H."/>
            <person name="Wei Q."/>
            <person name="Fang M."/>
            <person name="Yu H."/>
            <person name="Zhu C."/>
            <person name="Cai Y."/>
            <person name="He Y."/>
            <person name="Gan X."/>
            <person name="Zeng H."/>
            <person name="Yu D."/>
            <person name="Zhu Y."/>
            <person name="Jiang H."/>
            <person name="Qiu Q."/>
            <person name="Yang H."/>
            <person name="Zhang Y.E."/>
            <person name="Wang W."/>
            <person name="Zhu M."/>
            <person name="He S."/>
            <person name="Zhang G."/>
        </authorList>
    </citation>
    <scope>NUCLEOTIDE SEQUENCE</scope>
    <source>
        <strain evidence="9">Pddl_001</strain>
    </source>
</reference>
<name>A0ABS2XVX0_POLSP</name>
<comment type="subcellular location">
    <subcellularLocation>
        <location evidence="1">Membrane</location>
        <topology evidence="1">Multi-pass membrane protein</topology>
    </subcellularLocation>
</comment>
<keyword evidence="3 7" id="KW-0812">Transmembrane</keyword>
<sequence length="543" mass="59393">MVGTFMVIIVLVASLPFVTDGKKKSVVGLQVGFLLCTLGLFALTFDFIVKPNFSTCASRRFLFGVLFAGCFSCLLVHSIRLNLLVRKDDGPRGWVLCLGALALWLVEVIINTEWLIITIVRNAPNTTVVGDPCSFANMDFVMALIYVMVLLLATLVSSVSAQMGKHKRWRKHGIFILLTALLSIGMWVAWIVMYVFGNSRVGSSLWDDPTLAIALVSNAWTFLILYIIPELCLLTKVSEAQPSYGDELYPTRGVGYETILKEQTSQSMFVENKAFSMDEPSTANKTVSPYCGYNGQNRNCVYQPTELALISKGPELHSEVQYEGAIPRASVISQPASSNNSTVRAEDAASTAGQQRNGSVPNKTVSPYCGYNGQNRNCVYQPTELALISKGPELQPRVCPSRTSGAAPSSSPETQSETVTHSCTARCTISARPVAHKQTKKQTNKPQSWSGLSLASLTHVEGSTTEGDEPDPKHSSAPLGPPPPPPMHCCMSGCTNCVWIPYKELLKYYRDGGEKALAAVEEHVKDENIKAFLKMEIRMISVK</sequence>
<protein>
    <submittedName>
        <fullName evidence="9">GPC5C protein</fullName>
    </submittedName>
</protein>
<feature type="compositionally biased region" description="Polar residues" evidence="6">
    <location>
        <begin position="333"/>
        <end position="343"/>
    </location>
</feature>